<name>A0AAJ0ICX9_9PEZI</name>
<gene>
    <name evidence="1" type="ORF">B0T23DRAFT_451643</name>
</gene>
<organism evidence="1 2">
    <name type="scientific">Neurospora hispaniola</name>
    <dbReference type="NCBI Taxonomy" id="588809"/>
    <lineage>
        <taxon>Eukaryota</taxon>
        <taxon>Fungi</taxon>
        <taxon>Dikarya</taxon>
        <taxon>Ascomycota</taxon>
        <taxon>Pezizomycotina</taxon>
        <taxon>Sordariomycetes</taxon>
        <taxon>Sordariomycetidae</taxon>
        <taxon>Sordariales</taxon>
        <taxon>Sordariaceae</taxon>
        <taxon>Neurospora</taxon>
    </lineage>
</organism>
<evidence type="ECO:0000313" key="1">
    <source>
        <dbReference type="EMBL" id="KAK3497352.1"/>
    </source>
</evidence>
<dbReference type="EMBL" id="JAULSX010000002">
    <property type="protein sequence ID" value="KAK3497352.1"/>
    <property type="molecule type" value="Genomic_DNA"/>
</dbReference>
<dbReference type="RefSeq" id="XP_062695616.1">
    <property type="nucleotide sequence ID" value="XM_062841121.1"/>
</dbReference>
<keyword evidence="2" id="KW-1185">Reference proteome</keyword>
<dbReference type="Proteomes" id="UP001285908">
    <property type="component" value="Unassembled WGS sequence"/>
</dbReference>
<comment type="caution">
    <text evidence="1">The sequence shown here is derived from an EMBL/GenBank/DDBJ whole genome shotgun (WGS) entry which is preliminary data.</text>
</comment>
<evidence type="ECO:0000313" key="2">
    <source>
        <dbReference type="Proteomes" id="UP001285908"/>
    </source>
</evidence>
<proteinExistence type="predicted"/>
<dbReference type="AlphaFoldDB" id="A0AAJ0ICX9"/>
<protein>
    <submittedName>
        <fullName evidence="1">Uncharacterized protein</fullName>
    </submittedName>
</protein>
<dbReference type="GeneID" id="87878743"/>
<accession>A0AAJ0ICX9</accession>
<sequence>MAVVYLEELLATEITFKPAFGSSAIPEKPIPHASEPPQKQTLSLFRKKTILETPKI</sequence>
<reference evidence="1 2" key="1">
    <citation type="journal article" date="2023" name="Mol. Phylogenet. Evol.">
        <title>Genome-scale phylogeny and comparative genomics of the fungal order Sordariales.</title>
        <authorList>
            <person name="Hensen N."/>
            <person name="Bonometti L."/>
            <person name="Westerberg I."/>
            <person name="Brannstrom I.O."/>
            <person name="Guillou S."/>
            <person name="Cros-Aarteil S."/>
            <person name="Calhoun S."/>
            <person name="Haridas S."/>
            <person name="Kuo A."/>
            <person name="Mondo S."/>
            <person name="Pangilinan J."/>
            <person name="Riley R."/>
            <person name="LaButti K."/>
            <person name="Andreopoulos B."/>
            <person name="Lipzen A."/>
            <person name="Chen C."/>
            <person name="Yan M."/>
            <person name="Daum C."/>
            <person name="Ng V."/>
            <person name="Clum A."/>
            <person name="Steindorff A."/>
            <person name="Ohm R.A."/>
            <person name="Martin F."/>
            <person name="Silar P."/>
            <person name="Natvig D.O."/>
            <person name="Lalanne C."/>
            <person name="Gautier V."/>
            <person name="Ament-Velasquez S.L."/>
            <person name="Kruys A."/>
            <person name="Hutchinson M.I."/>
            <person name="Powell A.J."/>
            <person name="Barry K."/>
            <person name="Miller A.N."/>
            <person name="Grigoriev I.V."/>
            <person name="Debuchy R."/>
            <person name="Gladieux P."/>
            <person name="Hiltunen Thoren M."/>
            <person name="Johannesson H."/>
        </authorList>
    </citation>
    <scope>NUCLEOTIDE SEQUENCE [LARGE SCALE GENOMIC DNA]</scope>
    <source>
        <strain evidence="1 2">FGSC 10403</strain>
    </source>
</reference>